<keyword evidence="5" id="KW-0539">Nucleus</keyword>
<evidence type="ECO:0000313" key="8">
    <source>
        <dbReference type="Proteomes" id="UP000230002"/>
    </source>
</evidence>
<gene>
    <name evidence="7" type="ORF">GSI_03626</name>
</gene>
<dbReference type="InterPro" id="IPR038753">
    <property type="entry name" value="NFKBIL1"/>
</dbReference>
<accession>A0A2G8SJH4</accession>
<reference evidence="7 8" key="1">
    <citation type="journal article" date="2015" name="Sci. Rep.">
        <title>Chromosome-level genome map provides insights into diverse defense mechanisms in the medicinal fungus Ganoderma sinense.</title>
        <authorList>
            <person name="Zhu Y."/>
            <person name="Xu J."/>
            <person name="Sun C."/>
            <person name="Zhou S."/>
            <person name="Xu H."/>
            <person name="Nelson D.R."/>
            <person name="Qian J."/>
            <person name="Song J."/>
            <person name="Luo H."/>
            <person name="Xiang L."/>
            <person name="Li Y."/>
            <person name="Xu Z."/>
            <person name="Ji A."/>
            <person name="Wang L."/>
            <person name="Lu S."/>
            <person name="Hayward A."/>
            <person name="Sun W."/>
            <person name="Li X."/>
            <person name="Schwartz D.C."/>
            <person name="Wang Y."/>
            <person name="Chen S."/>
        </authorList>
    </citation>
    <scope>NUCLEOTIDE SEQUENCE [LARGE SCALE GENOMIC DNA]</scope>
    <source>
        <strain evidence="7 8">ZZ0214-1</strain>
    </source>
</reference>
<evidence type="ECO:0000256" key="1">
    <source>
        <dbReference type="ARBA" id="ARBA00004123"/>
    </source>
</evidence>
<protein>
    <submittedName>
        <fullName evidence="7">Uncharacterized protein</fullName>
    </submittedName>
</protein>
<feature type="region of interest" description="Disordered" evidence="6">
    <location>
        <begin position="1"/>
        <end position="61"/>
    </location>
</feature>
<dbReference type="PANTHER" id="PTHR15263:SF1">
    <property type="entry name" value="NF-KAPPA-B INHIBITOR-LIKE PROTEIN 1"/>
    <property type="match status" value="1"/>
</dbReference>
<proteinExistence type="predicted"/>
<feature type="compositionally biased region" description="Low complexity" evidence="6">
    <location>
        <begin position="31"/>
        <end position="42"/>
    </location>
</feature>
<feature type="region of interest" description="Disordered" evidence="6">
    <location>
        <begin position="195"/>
        <end position="240"/>
    </location>
</feature>
<dbReference type="GO" id="GO:0005634">
    <property type="term" value="C:nucleus"/>
    <property type="evidence" value="ECO:0007669"/>
    <property type="project" value="UniProtKB-SubCell"/>
</dbReference>
<keyword evidence="8" id="KW-1185">Reference proteome</keyword>
<dbReference type="PANTHER" id="PTHR15263">
    <property type="entry name" value="I-KAPPA-B-LIKE PROTEIN IKBL"/>
    <property type="match status" value="1"/>
</dbReference>
<evidence type="ECO:0000256" key="5">
    <source>
        <dbReference type="ARBA" id="ARBA00023242"/>
    </source>
</evidence>
<keyword evidence="4" id="KW-0040">ANK repeat</keyword>
<organism evidence="7 8">
    <name type="scientific">Ganoderma sinense ZZ0214-1</name>
    <dbReference type="NCBI Taxonomy" id="1077348"/>
    <lineage>
        <taxon>Eukaryota</taxon>
        <taxon>Fungi</taxon>
        <taxon>Dikarya</taxon>
        <taxon>Basidiomycota</taxon>
        <taxon>Agaricomycotina</taxon>
        <taxon>Agaricomycetes</taxon>
        <taxon>Polyporales</taxon>
        <taxon>Polyporaceae</taxon>
        <taxon>Ganoderma</taxon>
    </lineage>
</organism>
<evidence type="ECO:0000256" key="4">
    <source>
        <dbReference type="ARBA" id="ARBA00023043"/>
    </source>
</evidence>
<evidence type="ECO:0000256" key="6">
    <source>
        <dbReference type="SAM" id="MobiDB-lite"/>
    </source>
</evidence>
<evidence type="ECO:0000313" key="7">
    <source>
        <dbReference type="EMBL" id="PIL33919.1"/>
    </source>
</evidence>
<dbReference type="OrthoDB" id="412109at2759"/>
<sequence length="351" mass="41213">MKFYAPAHEGLYYPRPYPHSPKHTREELLASYPSSSSSSGSPRAHHQTYTSMRRSRTVGGSPYAPEYDYDCDFDRECDCDPSDADPCVRLPHTYAWVLEQQIADMVQQNEDTVRWVHEQRARDTSLREHAALRLLAGRRGSHSHSHSHSHTALDARVVAAAAWVESAERERRWKRWEREAEFTVTIQDELRRLQAHRRDAERHRAAYERRKRAEEEKERMRREREREREREAGRKRRQEVEREAGRRYQARWGELLSSEGTLGFRDIPWPVFSQPKAFGDLSPAKVAMFVLSPLHPGETKREKVRNALRRWHPDRFGRLAGRIEETEKEAIEEGVGIVARCLNDLLERESQ</sequence>
<keyword evidence="2" id="KW-0597">Phosphoprotein</keyword>
<dbReference type="GO" id="GO:0043124">
    <property type="term" value="P:negative regulation of canonical NF-kappaB signal transduction"/>
    <property type="evidence" value="ECO:0007669"/>
    <property type="project" value="InterPro"/>
</dbReference>
<dbReference type="Proteomes" id="UP000230002">
    <property type="component" value="Unassembled WGS sequence"/>
</dbReference>
<comment type="subcellular location">
    <subcellularLocation>
        <location evidence="1">Nucleus</location>
    </subcellularLocation>
</comment>
<evidence type="ECO:0000256" key="2">
    <source>
        <dbReference type="ARBA" id="ARBA00022553"/>
    </source>
</evidence>
<evidence type="ECO:0000256" key="3">
    <source>
        <dbReference type="ARBA" id="ARBA00022737"/>
    </source>
</evidence>
<name>A0A2G8SJH4_9APHY</name>
<dbReference type="AlphaFoldDB" id="A0A2G8SJH4"/>
<dbReference type="STRING" id="1077348.A0A2G8SJH4"/>
<comment type="caution">
    <text evidence="7">The sequence shown here is derived from an EMBL/GenBank/DDBJ whole genome shotgun (WGS) entry which is preliminary data.</text>
</comment>
<keyword evidence="3" id="KW-0677">Repeat</keyword>
<dbReference type="EMBL" id="AYKW01000006">
    <property type="protein sequence ID" value="PIL33919.1"/>
    <property type="molecule type" value="Genomic_DNA"/>
</dbReference>